<dbReference type="EMBL" id="JAFNLT010000004">
    <property type="protein sequence ID" value="MBO1226939.1"/>
    <property type="molecule type" value="Genomic_DNA"/>
</dbReference>
<organism evidence="2 3">
    <name type="scientific">Staphylococcus nepalensis</name>
    <dbReference type="NCBI Taxonomy" id="214473"/>
    <lineage>
        <taxon>Bacteria</taxon>
        <taxon>Bacillati</taxon>
        <taxon>Bacillota</taxon>
        <taxon>Bacilli</taxon>
        <taxon>Bacillales</taxon>
        <taxon>Staphylococcaceae</taxon>
        <taxon>Staphylococcus</taxon>
    </lineage>
</organism>
<keyword evidence="1" id="KW-0175">Coiled coil</keyword>
<sequence>MGLINLGETIIELRKENEKLARENVHLKKENKHLKEILGEFNEFIDRNFEG</sequence>
<dbReference type="Proteomes" id="UP000664081">
    <property type="component" value="Unassembled WGS sequence"/>
</dbReference>
<feature type="coiled-coil region" evidence="1">
    <location>
        <begin position="3"/>
        <end position="37"/>
    </location>
</feature>
<gene>
    <name evidence="2" type="ORF">J3T88_06310</name>
</gene>
<evidence type="ECO:0000256" key="1">
    <source>
        <dbReference type="SAM" id="Coils"/>
    </source>
</evidence>
<proteinExistence type="predicted"/>
<evidence type="ECO:0000313" key="3">
    <source>
        <dbReference type="Proteomes" id="UP000664081"/>
    </source>
</evidence>
<comment type="caution">
    <text evidence="2">The sequence shown here is derived from an EMBL/GenBank/DDBJ whole genome shotgun (WGS) entry which is preliminary data.</text>
</comment>
<protein>
    <submittedName>
        <fullName evidence="2">Uncharacterized protein</fullName>
    </submittedName>
</protein>
<name>A0ABS3L065_9STAP</name>
<keyword evidence="3" id="KW-1185">Reference proteome</keyword>
<evidence type="ECO:0000313" key="2">
    <source>
        <dbReference type="EMBL" id="MBO1226939.1"/>
    </source>
</evidence>
<accession>A0ABS3L065</accession>
<reference evidence="2 3" key="1">
    <citation type="submission" date="2021-03" db="EMBL/GenBank/DDBJ databases">
        <title>Staphylococci and Mammaliicocci in bats.</title>
        <authorList>
            <person name="Fountain K."/>
        </authorList>
    </citation>
    <scope>NUCLEOTIDE SEQUENCE [LARGE SCALE GENOMIC DNA]</scope>
    <source>
        <strain evidence="2 3">18_1_E_SW</strain>
    </source>
</reference>
<dbReference type="RefSeq" id="WP_207572574.1">
    <property type="nucleotide sequence ID" value="NZ_JAFNLQ010000014.1"/>
</dbReference>